<proteinExistence type="predicted"/>
<evidence type="ECO:0000313" key="1">
    <source>
        <dbReference type="EMBL" id="MBF6302837.1"/>
    </source>
</evidence>
<evidence type="ECO:0000313" key="2">
    <source>
        <dbReference type="Proteomes" id="UP000702209"/>
    </source>
</evidence>
<dbReference type="Proteomes" id="UP000702209">
    <property type="component" value="Unassembled WGS sequence"/>
</dbReference>
<comment type="caution">
    <text evidence="1">The sequence shown here is derived from an EMBL/GenBank/DDBJ whole genome shotgun (WGS) entry which is preliminary data.</text>
</comment>
<gene>
    <name evidence="1" type="ORF">IU459_35720</name>
</gene>
<sequence>MVTVEADPGLVESRLAVGGIWCPACGGGVLAGWGFARVRRVEGLEGTLRPRRARCRDCRVTHVLLPVTVLARRSYAAHQVWAAITARAVGAGHRSIAAALSVPAATVRGWLRRAGARLEALRSRFLQVAVVTGVDVVIPDSLGCGWRDLVAAVEVTAAVVRTRFGSHSVVGAVTALRMVVAVSGGRLLSPGWPTLAHDDSATPVAPDGGTV</sequence>
<dbReference type="EMBL" id="JADLQX010000063">
    <property type="protein sequence ID" value="MBF6302837.1"/>
    <property type="molecule type" value="Genomic_DNA"/>
</dbReference>
<dbReference type="RefSeq" id="WP_195134019.1">
    <property type="nucleotide sequence ID" value="NZ_JADLQX010000063.1"/>
</dbReference>
<protein>
    <submittedName>
        <fullName evidence="1">IS1 family transposase</fullName>
    </submittedName>
</protein>
<accession>A0ABS0D4C0</accession>
<organism evidence="1 2">
    <name type="scientific">Nocardia amamiensis</name>
    <dbReference type="NCBI Taxonomy" id="404578"/>
    <lineage>
        <taxon>Bacteria</taxon>
        <taxon>Bacillati</taxon>
        <taxon>Actinomycetota</taxon>
        <taxon>Actinomycetes</taxon>
        <taxon>Mycobacteriales</taxon>
        <taxon>Nocardiaceae</taxon>
        <taxon>Nocardia</taxon>
    </lineage>
</organism>
<keyword evidence="2" id="KW-1185">Reference proteome</keyword>
<name>A0ABS0D4C0_9NOCA</name>
<reference evidence="1 2" key="1">
    <citation type="submission" date="2020-10" db="EMBL/GenBank/DDBJ databases">
        <title>Identification of Nocardia species via Next-generation sequencing and recognition of intraspecies genetic diversity.</title>
        <authorList>
            <person name="Li P."/>
            <person name="Li P."/>
            <person name="Lu B."/>
        </authorList>
    </citation>
    <scope>NUCLEOTIDE SEQUENCE [LARGE SCALE GENOMIC DNA]</scope>
    <source>
        <strain evidence="1 2">BJ06-0157</strain>
    </source>
</reference>